<feature type="region of interest" description="Disordered" evidence="7">
    <location>
        <begin position="197"/>
        <end position="231"/>
    </location>
</feature>
<dbReference type="GO" id="GO:0006508">
    <property type="term" value="P:proteolysis"/>
    <property type="evidence" value="ECO:0007669"/>
    <property type="project" value="UniProtKB-KW"/>
</dbReference>
<feature type="disulfide bond" evidence="5">
    <location>
        <begin position="539"/>
        <end position="557"/>
    </location>
</feature>
<dbReference type="GO" id="GO:0004252">
    <property type="term" value="F:serine-type endopeptidase activity"/>
    <property type="evidence" value="ECO:0007669"/>
    <property type="project" value="InterPro"/>
</dbReference>
<dbReference type="PROSITE" id="PS00134">
    <property type="entry name" value="TRYPSIN_HIS"/>
    <property type="match status" value="1"/>
</dbReference>
<organism evidence="9">
    <name type="scientific">Aceria tosichella</name>
    <name type="common">wheat curl mite</name>
    <dbReference type="NCBI Taxonomy" id="561515"/>
    <lineage>
        <taxon>Eukaryota</taxon>
        <taxon>Metazoa</taxon>
        <taxon>Ecdysozoa</taxon>
        <taxon>Arthropoda</taxon>
        <taxon>Chelicerata</taxon>
        <taxon>Arachnida</taxon>
        <taxon>Acari</taxon>
        <taxon>Acariformes</taxon>
        <taxon>Trombidiformes</taxon>
        <taxon>Prostigmata</taxon>
        <taxon>Eupodina</taxon>
        <taxon>Eriophyoidea</taxon>
        <taxon>Eriophyidae</taxon>
        <taxon>Eriophyinae</taxon>
        <taxon>Aceriini</taxon>
        <taxon>Aceria</taxon>
    </lineage>
</organism>
<dbReference type="InterPro" id="IPR033116">
    <property type="entry name" value="TRYPSIN_SER"/>
</dbReference>
<dbReference type="PRINTS" id="PR00722">
    <property type="entry name" value="CHYMOTRYPSIN"/>
</dbReference>
<dbReference type="AlphaFoldDB" id="A0A6G1SM90"/>
<feature type="compositionally biased region" description="Low complexity" evidence="7">
    <location>
        <begin position="197"/>
        <end position="210"/>
    </location>
</feature>
<evidence type="ECO:0000256" key="3">
    <source>
        <dbReference type="ARBA" id="ARBA00022825"/>
    </source>
</evidence>
<feature type="region of interest" description="Disordered" evidence="7">
    <location>
        <begin position="404"/>
        <end position="458"/>
    </location>
</feature>
<gene>
    <name evidence="9" type="primary">Cela1_1</name>
    <name evidence="9" type="ORF">g.8686</name>
</gene>
<name>A0A6G1SM90_9ACAR</name>
<feature type="compositionally biased region" description="Basic residues" evidence="7">
    <location>
        <begin position="431"/>
        <end position="456"/>
    </location>
</feature>
<dbReference type="SMART" id="SM00020">
    <property type="entry name" value="Tryp_SPc"/>
    <property type="match status" value="1"/>
</dbReference>
<feature type="compositionally biased region" description="Basic and acidic residues" evidence="7">
    <location>
        <begin position="893"/>
        <end position="903"/>
    </location>
</feature>
<dbReference type="InterPro" id="IPR001314">
    <property type="entry name" value="Peptidase_S1A"/>
</dbReference>
<accession>A0A6G1SM90</accession>
<sequence length="1020" mass="112979">MMRKKQEPSLVFVLGRKRFLFFAPAKKIILISLIIVLFDRVTCLANNQQLQQQQCQQCDAPQAPPALAPGSIKLNEQVGVVQASELGGECREKDSITSLASSSTTITATNNLDKRQQQQRQQPTPSHYPSDSRQSEIRLLGISGGADDDSSEASKCESKTATDKPRREAKYMIDQSTKVIHVDKSNESGVLWGVINNNNASSSPSPGSGAEATRTKRALAQSDNTFDDSAETKLTGENSVATNYSVFLISHHKEHFAILIDIESVDFEPIINCEYQELRFTIVGEISKQLLERKNQSNSTGDTVLGTDSAGSPISNDELAESNQQSSEQVDDLGGGEPKDDDDDESQQAADLSGQPPLPVSEAMALLMNAPLNKTILDESGDVNDFRLIDTTIDYLYEETCRELQQQQQQQHRQLDGTTRSPADGGEHQPRSRPKLGRQRRKHRSKSKRRKRKRLSANRCDHNDAQFRELLANKLNNHLEWDDFKFVCGKTRQLIIPMRSLKLSVSSDEFSPRSSFSIRYKFVSDPKELPTWDNGKYYCRNRRVIDLSLKCDGYDDCGDASDESVKICGYPSGRASSKKESSPSRNDKSSYPNRNHRNLASGLNDEAGAQLSKQNSNHHRHSSAPASSSSPPVSQRRKLTYFNGDVLNCCQSSDWLNALGQNQPGQTLNLQTLIGESMKLFSGPLFAPTKSSSGRLKRVKRIVGGSEAHRGSWPGQVSLQYEILEPLCHFCAGTLIHPQYVLTAGHCITKDGLARGIKVVLGAHDLRQTNGSNIQERYVDDAQVYPGVNVRHLSSEWENDMNNDIALLRLNAPVLITQHTAPACLPLFNTPLPVNTTCHSIGWGQTHGSGSSNLLKHLPLRVVDSSECSNKLIERDGENGDENEDDKNGASPRVKESALERRQHFQRKSKGRYASSFETSGLDTYSNQTMVCVNNDHGHGICQGDSGGPLYCERVTSSGEHCKEIYGVASFIIQYATVGAMCAVENLPGIFSEVSSKTEWISSTIKMFEQTYRLKYAQNK</sequence>
<evidence type="ECO:0000256" key="7">
    <source>
        <dbReference type="SAM" id="MobiDB-lite"/>
    </source>
</evidence>
<dbReference type="PROSITE" id="PS50068">
    <property type="entry name" value="LDLRA_2"/>
    <property type="match status" value="1"/>
</dbReference>
<dbReference type="PROSITE" id="PS50240">
    <property type="entry name" value="TRYPSIN_DOM"/>
    <property type="match status" value="1"/>
</dbReference>
<dbReference type="Pfam" id="PF00057">
    <property type="entry name" value="Ldl_recept_a"/>
    <property type="match status" value="1"/>
</dbReference>
<evidence type="ECO:0000256" key="6">
    <source>
        <dbReference type="RuleBase" id="RU363034"/>
    </source>
</evidence>
<protein>
    <submittedName>
        <fullName evidence="9">Chymotrypsin-like elastase family member 1</fullName>
    </submittedName>
</protein>
<evidence type="ECO:0000256" key="4">
    <source>
        <dbReference type="ARBA" id="ARBA00023157"/>
    </source>
</evidence>
<keyword evidence="4 5" id="KW-1015">Disulfide bond</keyword>
<evidence type="ECO:0000256" key="2">
    <source>
        <dbReference type="ARBA" id="ARBA00022801"/>
    </source>
</evidence>
<feature type="region of interest" description="Disordered" evidence="7">
    <location>
        <begin position="293"/>
        <end position="358"/>
    </location>
</feature>
<dbReference type="SUPFAM" id="SSF57424">
    <property type="entry name" value="LDL receptor-like module"/>
    <property type="match status" value="1"/>
</dbReference>
<dbReference type="PANTHER" id="PTHR24252">
    <property type="entry name" value="ACROSIN-RELATED"/>
    <property type="match status" value="1"/>
</dbReference>
<feature type="region of interest" description="Disordered" evidence="7">
    <location>
        <begin position="873"/>
        <end position="913"/>
    </location>
</feature>
<dbReference type="EMBL" id="GGYP01006560">
    <property type="protein sequence ID" value="MDE51331.1"/>
    <property type="molecule type" value="Transcribed_RNA"/>
</dbReference>
<dbReference type="CDD" id="cd00190">
    <property type="entry name" value="Tryp_SPc"/>
    <property type="match status" value="1"/>
</dbReference>
<evidence type="ECO:0000256" key="1">
    <source>
        <dbReference type="ARBA" id="ARBA00022670"/>
    </source>
</evidence>
<dbReference type="InterPro" id="IPR043504">
    <property type="entry name" value="Peptidase_S1_PA_chymotrypsin"/>
</dbReference>
<evidence type="ECO:0000259" key="8">
    <source>
        <dbReference type="PROSITE" id="PS50240"/>
    </source>
</evidence>
<dbReference type="SUPFAM" id="SSF50494">
    <property type="entry name" value="Trypsin-like serine proteases"/>
    <property type="match status" value="1"/>
</dbReference>
<feature type="compositionally biased region" description="Basic and acidic residues" evidence="7">
    <location>
        <begin position="577"/>
        <end position="588"/>
    </location>
</feature>
<reference evidence="9" key="1">
    <citation type="submission" date="2018-10" db="EMBL/GenBank/DDBJ databases">
        <title>Transcriptome assembly of Aceria tosichella (Wheat curl mite) Type 2.</title>
        <authorList>
            <person name="Scully E.D."/>
            <person name="Geib S.M."/>
            <person name="Palmer N.A."/>
            <person name="Gupta A.K."/>
            <person name="Sarath G."/>
            <person name="Tatineni S."/>
        </authorList>
    </citation>
    <scope>NUCLEOTIDE SEQUENCE</scope>
    <source>
        <strain evidence="9">LincolnNE</strain>
    </source>
</reference>
<feature type="region of interest" description="Disordered" evidence="7">
    <location>
        <begin position="112"/>
        <end position="172"/>
    </location>
</feature>
<dbReference type="PROSITE" id="PS00135">
    <property type="entry name" value="TRYPSIN_SER"/>
    <property type="match status" value="1"/>
</dbReference>
<dbReference type="InterPro" id="IPR002172">
    <property type="entry name" value="LDrepeatLR_classA_rpt"/>
</dbReference>
<evidence type="ECO:0000313" key="9">
    <source>
        <dbReference type="EMBL" id="MDE51331.1"/>
    </source>
</evidence>
<dbReference type="InterPro" id="IPR018114">
    <property type="entry name" value="TRYPSIN_HIS"/>
</dbReference>
<dbReference type="InterPro" id="IPR009003">
    <property type="entry name" value="Peptidase_S1_PA"/>
</dbReference>
<proteinExistence type="predicted"/>
<feature type="compositionally biased region" description="Basic and acidic residues" evidence="7">
    <location>
        <begin position="152"/>
        <end position="171"/>
    </location>
</feature>
<feature type="domain" description="Peptidase S1" evidence="8">
    <location>
        <begin position="702"/>
        <end position="1006"/>
    </location>
</feature>
<dbReference type="Pfam" id="PF00089">
    <property type="entry name" value="Trypsin"/>
    <property type="match status" value="2"/>
</dbReference>
<dbReference type="Gene3D" id="4.10.400.10">
    <property type="entry name" value="Low-density Lipoprotein Receptor"/>
    <property type="match status" value="1"/>
</dbReference>
<feature type="compositionally biased region" description="Low complexity" evidence="7">
    <location>
        <begin position="623"/>
        <end position="634"/>
    </location>
</feature>
<feature type="region of interest" description="Disordered" evidence="7">
    <location>
        <begin position="572"/>
        <end position="635"/>
    </location>
</feature>
<evidence type="ECO:0000256" key="5">
    <source>
        <dbReference type="PROSITE-ProRule" id="PRU00124"/>
    </source>
</evidence>
<dbReference type="CDD" id="cd00112">
    <property type="entry name" value="LDLa"/>
    <property type="match status" value="1"/>
</dbReference>
<comment type="caution">
    <text evidence="5">Lacks conserved residue(s) required for the propagation of feature annotation.</text>
</comment>
<dbReference type="InterPro" id="IPR036055">
    <property type="entry name" value="LDL_receptor-like_sf"/>
</dbReference>
<dbReference type="PANTHER" id="PTHR24252:SF7">
    <property type="entry name" value="HYALIN"/>
    <property type="match status" value="1"/>
</dbReference>
<keyword evidence="1 6" id="KW-0645">Protease</keyword>
<feature type="compositionally biased region" description="Polar residues" evidence="7">
    <location>
        <begin position="309"/>
        <end position="328"/>
    </location>
</feature>
<dbReference type="Gene3D" id="2.40.10.10">
    <property type="entry name" value="Trypsin-like serine proteases"/>
    <property type="match status" value="1"/>
</dbReference>
<keyword evidence="2 6" id="KW-0378">Hydrolase</keyword>
<dbReference type="FunFam" id="2.40.10.10:FF:000372">
    <property type="entry name" value="Myeloblastin"/>
    <property type="match status" value="1"/>
</dbReference>
<keyword evidence="3 6" id="KW-0720">Serine protease</keyword>
<feature type="compositionally biased region" description="Polar residues" evidence="7">
    <location>
        <begin position="123"/>
        <end position="132"/>
    </location>
</feature>
<dbReference type="SMART" id="SM00192">
    <property type="entry name" value="LDLa"/>
    <property type="match status" value="1"/>
</dbReference>
<dbReference type="InterPro" id="IPR001254">
    <property type="entry name" value="Trypsin_dom"/>
</dbReference>